<sequence length="262" mass="29457">MLIVERVESYDDAWDFVERALKKSGIKNEKAVIKPNFVKFDDPSKGSITHPEVVKAAASFFDEPIIVEGGVTNDAADKCYDEFGLREWKCVNVNRESKVKIRIGGKALKEVEVGKSALLTKELPYISLPKMKVHSLAKITVGIKNNMGFLKKPAIYMHFNIHQKLLDLLSFFKPDFVIVDGVIGGEGSELNTKPVNHGVMIASEDVALVDYLAAYLMGFDPEEIDYVRIAAKGKKVDLEKYEDLRREYRISFLGRLMGALRI</sequence>
<reference evidence="2 3" key="2">
    <citation type="journal article" date="2011" name="Stand. Genomic Sci.">
        <title>Complete genome sequence of Ferroglobus placidus AEDII12DO.</title>
        <authorList>
            <person name="Anderson I."/>
            <person name="Risso C."/>
            <person name="Holmes D."/>
            <person name="Lucas S."/>
            <person name="Copeland A."/>
            <person name="Lapidus A."/>
            <person name="Cheng J.F."/>
            <person name="Bruce D."/>
            <person name="Goodwin L."/>
            <person name="Pitluck S."/>
            <person name="Saunders E."/>
            <person name="Brettin T."/>
            <person name="Detter J.C."/>
            <person name="Han C."/>
            <person name="Tapia R."/>
            <person name="Larimer F."/>
            <person name="Land M."/>
            <person name="Hauser L."/>
            <person name="Woyke T."/>
            <person name="Lovley D."/>
            <person name="Kyrpides N."/>
            <person name="Ivanova N."/>
        </authorList>
    </citation>
    <scope>NUCLEOTIDE SEQUENCE [LARGE SCALE GENOMIC DNA]</scope>
    <source>
        <strain evidence="3">DSM 10642 / AEDII12DO</strain>
    </source>
</reference>
<gene>
    <name evidence="2" type="ordered locus">Ferp_1662</name>
</gene>
<dbReference type="STRING" id="589924.Ferp_1662"/>
<dbReference type="AlphaFoldDB" id="D3RZ95"/>
<dbReference type="eggNOG" id="arCOG02447">
    <property type="taxonomic scope" value="Archaea"/>
</dbReference>
<name>D3RZ95_FERPA</name>
<dbReference type="InterPro" id="IPR007160">
    <property type="entry name" value="DUF362"/>
</dbReference>
<dbReference type="OrthoDB" id="2837at2157"/>
<dbReference type="Proteomes" id="UP000002613">
    <property type="component" value="Chromosome"/>
</dbReference>
<evidence type="ECO:0000259" key="1">
    <source>
        <dbReference type="Pfam" id="PF04015"/>
    </source>
</evidence>
<protein>
    <recommendedName>
        <fullName evidence="1">DUF362 domain-containing protein</fullName>
    </recommendedName>
</protein>
<dbReference type="EMBL" id="CP001899">
    <property type="protein sequence ID" value="ADC65808.1"/>
    <property type="molecule type" value="Genomic_DNA"/>
</dbReference>
<dbReference type="RefSeq" id="WP_012966148.1">
    <property type="nucleotide sequence ID" value="NC_013849.1"/>
</dbReference>
<dbReference type="GeneID" id="8779187"/>
<accession>D3RZ95</accession>
<dbReference type="PaxDb" id="589924-Ferp_1662"/>
<dbReference type="HOGENOM" id="CLU_1010481_0_0_2"/>
<evidence type="ECO:0000313" key="3">
    <source>
        <dbReference type="Proteomes" id="UP000002613"/>
    </source>
</evidence>
<keyword evidence="3" id="KW-1185">Reference proteome</keyword>
<reference evidence="3" key="1">
    <citation type="submission" date="2010-02" db="EMBL/GenBank/DDBJ databases">
        <title>Complete sequence of Ferroglobus placidus DSM 10642.</title>
        <authorList>
            <consortium name="US DOE Joint Genome Institute"/>
            <person name="Lucas S."/>
            <person name="Copeland A."/>
            <person name="Lapidus A."/>
            <person name="Cheng J.-F."/>
            <person name="Bruce D."/>
            <person name="Goodwin L."/>
            <person name="Pitluck S."/>
            <person name="Saunders E."/>
            <person name="Brettin T."/>
            <person name="Detter J.C."/>
            <person name="Han C."/>
            <person name="Tapia R."/>
            <person name="Larimer F."/>
            <person name="Land M."/>
            <person name="Hauser L."/>
            <person name="Kyrpides N."/>
            <person name="Ivanova N."/>
            <person name="Holmes D."/>
            <person name="Lovley D."/>
            <person name="Kyrpides N."/>
            <person name="Anderson I.J."/>
            <person name="Woyke T."/>
        </authorList>
    </citation>
    <scope>NUCLEOTIDE SEQUENCE [LARGE SCALE GENOMIC DNA]</scope>
    <source>
        <strain evidence="3">DSM 10642 / AEDII12DO</strain>
    </source>
</reference>
<organism evidence="2 3">
    <name type="scientific">Ferroglobus placidus (strain DSM 10642 / AEDII12DO)</name>
    <dbReference type="NCBI Taxonomy" id="589924"/>
    <lineage>
        <taxon>Archaea</taxon>
        <taxon>Methanobacteriati</taxon>
        <taxon>Methanobacteriota</taxon>
        <taxon>Archaeoglobi</taxon>
        <taxon>Archaeoglobales</taxon>
        <taxon>Archaeoglobaceae</taxon>
        <taxon>Ferroglobus</taxon>
    </lineage>
</organism>
<proteinExistence type="predicted"/>
<dbReference type="Pfam" id="PF04015">
    <property type="entry name" value="DUF362"/>
    <property type="match status" value="1"/>
</dbReference>
<dbReference type="KEGG" id="fpl:Ferp_1662"/>
<feature type="domain" description="DUF362" evidence="1">
    <location>
        <begin position="32"/>
        <end position="214"/>
    </location>
</feature>
<evidence type="ECO:0000313" key="2">
    <source>
        <dbReference type="EMBL" id="ADC65808.1"/>
    </source>
</evidence>